<feature type="region of interest" description="Disordered" evidence="1">
    <location>
        <begin position="1"/>
        <end position="31"/>
    </location>
</feature>
<sequence length="122" mass="13239">MLYTVEKQDNLPKQNIEGLPPDTTTSPRKTSTLKKHEIIASLSIHNDNEKTVAHAITTAYLKGGQPRCGKPAPYRQQRATQTAAHPTLAPPLATQGKDPSKGVASRMLRPCAAPPTTPYSDR</sequence>
<dbReference type="Proteomes" id="UP000271631">
    <property type="component" value="Unassembled WGS sequence"/>
</dbReference>
<accession>A0A3M6B5I5</accession>
<reference evidence="2 3" key="1">
    <citation type="submission" date="2018-08" db="EMBL/GenBank/DDBJ databases">
        <title>Recombination of ecologically and evolutionarily significant loci maintains genetic cohesion in the Pseudomonas syringae species complex.</title>
        <authorList>
            <person name="Dillon M."/>
            <person name="Thakur S."/>
            <person name="Almeida R.N.D."/>
            <person name="Weir B.S."/>
            <person name="Guttman D.S."/>
        </authorList>
    </citation>
    <scope>NUCLEOTIDE SEQUENCE [LARGE SCALE GENOMIC DNA]</scope>
    <source>
        <strain evidence="2 3">ICMP 11281</strain>
    </source>
</reference>
<gene>
    <name evidence="2" type="ORF">ALP13_103821</name>
</gene>
<comment type="caution">
    <text evidence="2">The sequence shown here is derived from an EMBL/GenBank/DDBJ whole genome shotgun (WGS) entry which is preliminary data.</text>
</comment>
<organism evidence="2 3">
    <name type="scientific">Pseudomonas syringae pv. maculicola</name>
    <dbReference type="NCBI Taxonomy" id="59511"/>
    <lineage>
        <taxon>Bacteria</taxon>
        <taxon>Pseudomonadati</taxon>
        <taxon>Pseudomonadota</taxon>
        <taxon>Gammaproteobacteria</taxon>
        <taxon>Pseudomonadales</taxon>
        <taxon>Pseudomonadaceae</taxon>
        <taxon>Pseudomonas</taxon>
    </lineage>
</organism>
<feature type="compositionally biased region" description="Basic and acidic residues" evidence="1">
    <location>
        <begin position="1"/>
        <end position="10"/>
    </location>
</feature>
<proteinExistence type="predicted"/>
<evidence type="ECO:0000313" key="2">
    <source>
        <dbReference type="EMBL" id="RMV26636.1"/>
    </source>
</evidence>
<feature type="region of interest" description="Disordered" evidence="1">
    <location>
        <begin position="65"/>
        <end position="122"/>
    </location>
</feature>
<name>A0A3M6B5I5_PSEYM</name>
<protein>
    <submittedName>
        <fullName evidence="2">Uncharacterized protein</fullName>
    </submittedName>
</protein>
<evidence type="ECO:0000256" key="1">
    <source>
        <dbReference type="SAM" id="MobiDB-lite"/>
    </source>
</evidence>
<dbReference type="EMBL" id="RBUQ01000385">
    <property type="protein sequence ID" value="RMV26636.1"/>
    <property type="molecule type" value="Genomic_DNA"/>
</dbReference>
<evidence type="ECO:0000313" key="3">
    <source>
        <dbReference type="Proteomes" id="UP000271631"/>
    </source>
</evidence>
<dbReference type="AlphaFoldDB" id="A0A3M6B5I5"/>
<feature type="compositionally biased region" description="Low complexity" evidence="1">
    <location>
        <begin position="79"/>
        <end position="95"/>
    </location>
</feature>
<feature type="compositionally biased region" description="Pro residues" evidence="1">
    <location>
        <begin position="112"/>
        <end position="122"/>
    </location>
</feature>